<evidence type="ECO:0000313" key="7">
    <source>
        <dbReference type="Proteomes" id="UP000704176"/>
    </source>
</evidence>
<dbReference type="PANTHER" id="PTHR30579">
    <property type="entry name" value="TRANSCRIPTIONAL REGULATOR"/>
    <property type="match status" value="1"/>
</dbReference>
<proteinExistence type="inferred from homology"/>
<evidence type="ECO:0000256" key="3">
    <source>
        <dbReference type="ARBA" id="ARBA00023125"/>
    </source>
</evidence>
<keyword evidence="7" id="KW-1185">Reference proteome</keyword>
<dbReference type="PROSITE" id="PS50931">
    <property type="entry name" value="HTH_LYSR"/>
    <property type="match status" value="1"/>
</dbReference>
<dbReference type="EMBL" id="JAIRBM010000016">
    <property type="protein sequence ID" value="MBZ6078229.1"/>
    <property type="molecule type" value="Genomic_DNA"/>
</dbReference>
<evidence type="ECO:0000313" key="6">
    <source>
        <dbReference type="EMBL" id="MBZ6078229.1"/>
    </source>
</evidence>
<comment type="caution">
    <text evidence="6">The sequence shown here is derived from an EMBL/GenBank/DDBJ whole genome shotgun (WGS) entry which is preliminary data.</text>
</comment>
<dbReference type="InterPro" id="IPR005119">
    <property type="entry name" value="LysR_subst-bd"/>
</dbReference>
<dbReference type="SUPFAM" id="SSF53850">
    <property type="entry name" value="Periplasmic binding protein-like II"/>
    <property type="match status" value="1"/>
</dbReference>
<protein>
    <submittedName>
        <fullName evidence="6">LysR family transcriptional regulator</fullName>
    </submittedName>
</protein>
<dbReference type="InterPro" id="IPR050176">
    <property type="entry name" value="LTTR"/>
</dbReference>
<keyword evidence="4" id="KW-0804">Transcription</keyword>
<keyword evidence="2" id="KW-0805">Transcription regulation</keyword>
<dbReference type="Gene3D" id="1.10.10.10">
    <property type="entry name" value="Winged helix-like DNA-binding domain superfamily/Winged helix DNA-binding domain"/>
    <property type="match status" value="1"/>
</dbReference>
<dbReference type="RefSeq" id="WP_224314981.1">
    <property type="nucleotide sequence ID" value="NZ_JAIRBM010000016.1"/>
</dbReference>
<dbReference type="Gene3D" id="3.40.190.10">
    <property type="entry name" value="Periplasmic binding protein-like II"/>
    <property type="match status" value="2"/>
</dbReference>
<dbReference type="SUPFAM" id="SSF46785">
    <property type="entry name" value="Winged helix' DNA-binding domain"/>
    <property type="match status" value="1"/>
</dbReference>
<accession>A0ABS7VRP4</accession>
<evidence type="ECO:0000259" key="5">
    <source>
        <dbReference type="PROSITE" id="PS50931"/>
    </source>
</evidence>
<dbReference type="Pfam" id="PF00126">
    <property type="entry name" value="HTH_1"/>
    <property type="match status" value="1"/>
</dbReference>
<evidence type="ECO:0000256" key="1">
    <source>
        <dbReference type="ARBA" id="ARBA00009437"/>
    </source>
</evidence>
<reference evidence="6 7" key="1">
    <citation type="submission" date="2021-09" db="EMBL/GenBank/DDBJ databases">
        <title>The complete genome sequence of a new microorganism.</title>
        <authorList>
            <person name="Zi Z."/>
        </authorList>
    </citation>
    <scope>NUCLEOTIDE SEQUENCE [LARGE SCALE GENOMIC DNA]</scope>
    <source>
        <strain evidence="6 7">WGZ8</strain>
    </source>
</reference>
<keyword evidence="3" id="KW-0238">DNA-binding</keyword>
<evidence type="ECO:0000256" key="2">
    <source>
        <dbReference type="ARBA" id="ARBA00023015"/>
    </source>
</evidence>
<organism evidence="6 7">
    <name type="scientific">Microvirga puerhi</name>
    <dbReference type="NCBI Taxonomy" id="2876078"/>
    <lineage>
        <taxon>Bacteria</taxon>
        <taxon>Pseudomonadati</taxon>
        <taxon>Pseudomonadota</taxon>
        <taxon>Alphaproteobacteria</taxon>
        <taxon>Hyphomicrobiales</taxon>
        <taxon>Methylobacteriaceae</taxon>
        <taxon>Microvirga</taxon>
    </lineage>
</organism>
<dbReference type="PANTHER" id="PTHR30579:SF7">
    <property type="entry name" value="HTH-TYPE TRANSCRIPTIONAL REGULATOR LRHA-RELATED"/>
    <property type="match status" value="1"/>
</dbReference>
<dbReference type="InterPro" id="IPR000847">
    <property type="entry name" value="LysR_HTH_N"/>
</dbReference>
<dbReference type="InterPro" id="IPR036390">
    <property type="entry name" value="WH_DNA-bd_sf"/>
</dbReference>
<dbReference type="Pfam" id="PF03466">
    <property type="entry name" value="LysR_substrate"/>
    <property type="match status" value="1"/>
</dbReference>
<dbReference type="InterPro" id="IPR036388">
    <property type="entry name" value="WH-like_DNA-bd_sf"/>
</dbReference>
<dbReference type="PRINTS" id="PR00039">
    <property type="entry name" value="HTHLYSR"/>
</dbReference>
<dbReference type="Proteomes" id="UP000704176">
    <property type="component" value="Unassembled WGS sequence"/>
</dbReference>
<gene>
    <name evidence="6" type="ORF">K9B37_18350</name>
</gene>
<name>A0ABS7VRP4_9HYPH</name>
<feature type="domain" description="HTH lysR-type" evidence="5">
    <location>
        <begin position="2"/>
        <end position="59"/>
    </location>
</feature>
<comment type="similarity">
    <text evidence="1">Belongs to the LysR transcriptional regulatory family.</text>
</comment>
<evidence type="ECO:0000256" key="4">
    <source>
        <dbReference type="ARBA" id="ARBA00023163"/>
    </source>
</evidence>
<sequence length="285" mass="31383">MLDPRLLRSFISIVEAGGFTKAAERLHMTQSTLSQQLARLEEAVGQTLLDRDARPIRPSAAGERLLGYARRIMTLQNEATAALGNPAGTSPIHIGLPEDVFSRPMARLFGEFAKRHPEIRLDVSAGLSRDLTRRYRGGEFDIVVVKEPTPSNDCRASFPEAIGWFESRDALEDWPDPIPLVTFPPGGLYRETMFERIERERRHWYVAFSGSSLNNVLVAVEGGLGITLLPVAATLGRHVRSSTQFGDETPIMASIYAWESTGLIAELVQQIGAALSDRSGRPGKS</sequence>